<dbReference type="SMART" id="SM00829">
    <property type="entry name" value="PKS_ER"/>
    <property type="match status" value="1"/>
</dbReference>
<sequence>MKAAVLKAFGSPLAIGNVPDPVIGTGEVVVDVAAAPVLSYAAEVFSGERRYLLPTPVVPGCGAIGRVREAGPDATKLKPGDWVFCDPTVRSRDDALTPDIVLQGWSARGEGGQRLQEYHRDGAFAERVRVPTENAVPIGAIDPTEAASWCAIGVLLIAYGGLLAMDLKAGETLLVSGATGNFGSAAVATALAMGARSVVAPGRNEAVLADLKRRFGERLVPVRLTGDGDRDTEAMRRAAPGRIDAVLDFLPPSVPASVARAAIMAVRPYGRAVLMGGVGMLGGEDLALPYPWIMRNNITVRGQWMYEPAAVGGIVGLVRSGLLDLDHYAVDKFALEDANDAVTHAAANVGPFKLTVLTPGG</sequence>
<name>A0A7V7PKG6_9HYPH</name>
<dbReference type="Gene3D" id="3.90.180.10">
    <property type="entry name" value="Medium-chain alcohol dehydrogenases, catalytic domain"/>
    <property type="match status" value="1"/>
</dbReference>
<accession>A0A7V7PKG6</accession>
<reference evidence="2 3" key="1">
    <citation type="submission" date="2019-09" db="EMBL/GenBank/DDBJ databases">
        <title>YIM 132180 draft genome.</title>
        <authorList>
            <person name="Zhang K."/>
        </authorList>
    </citation>
    <scope>NUCLEOTIDE SEQUENCE [LARGE SCALE GENOMIC DNA]</scope>
    <source>
        <strain evidence="2 3">YIM 132180</strain>
    </source>
</reference>
<dbReference type="SUPFAM" id="SSF50129">
    <property type="entry name" value="GroES-like"/>
    <property type="match status" value="1"/>
</dbReference>
<dbReference type="InterPro" id="IPR011032">
    <property type="entry name" value="GroES-like_sf"/>
</dbReference>
<dbReference type="SUPFAM" id="SSF51735">
    <property type="entry name" value="NAD(P)-binding Rossmann-fold domains"/>
    <property type="match status" value="1"/>
</dbReference>
<dbReference type="InterPro" id="IPR051397">
    <property type="entry name" value="Zn-ADH-like_protein"/>
</dbReference>
<dbReference type="AlphaFoldDB" id="A0A7V7PKG6"/>
<evidence type="ECO:0000313" key="2">
    <source>
        <dbReference type="EMBL" id="KAB0676313.1"/>
    </source>
</evidence>
<dbReference type="Pfam" id="PF00107">
    <property type="entry name" value="ADH_zinc_N"/>
    <property type="match status" value="1"/>
</dbReference>
<dbReference type="InterPro" id="IPR013149">
    <property type="entry name" value="ADH-like_C"/>
</dbReference>
<dbReference type="CDD" id="cd05188">
    <property type="entry name" value="MDR"/>
    <property type="match status" value="1"/>
</dbReference>
<proteinExistence type="predicted"/>
<dbReference type="InterPro" id="IPR036291">
    <property type="entry name" value="NAD(P)-bd_dom_sf"/>
</dbReference>
<dbReference type="EMBL" id="VZDO01000024">
    <property type="protein sequence ID" value="KAB0676313.1"/>
    <property type="molecule type" value="Genomic_DNA"/>
</dbReference>
<dbReference type="PANTHER" id="PTHR43677">
    <property type="entry name" value="SHORT-CHAIN DEHYDROGENASE/REDUCTASE"/>
    <property type="match status" value="1"/>
</dbReference>
<dbReference type="Proteomes" id="UP000432089">
    <property type="component" value="Unassembled WGS sequence"/>
</dbReference>
<keyword evidence="3" id="KW-1185">Reference proteome</keyword>
<evidence type="ECO:0000259" key="1">
    <source>
        <dbReference type="SMART" id="SM00829"/>
    </source>
</evidence>
<organism evidence="2 3">
    <name type="scientific">Plantimonas leprariae</name>
    <dbReference type="NCBI Taxonomy" id="2615207"/>
    <lineage>
        <taxon>Bacteria</taxon>
        <taxon>Pseudomonadati</taxon>
        <taxon>Pseudomonadota</taxon>
        <taxon>Alphaproteobacteria</taxon>
        <taxon>Hyphomicrobiales</taxon>
        <taxon>Aurantimonadaceae</taxon>
        <taxon>Plantimonas</taxon>
    </lineage>
</organism>
<dbReference type="InterPro" id="IPR020843">
    <property type="entry name" value="ER"/>
</dbReference>
<comment type="caution">
    <text evidence="2">The sequence shown here is derived from an EMBL/GenBank/DDBJ whole genome shotgun (WGS) entry which is preliminary data.</text>
</comment>
<protein>
    <submittedName>
        <fullName evidence="2">Alcohol dehydrogenase catalytic domain-containing protein</fullName>
    </submittedName>
</protein>
<gene>
    <name evidence="2" type="ORF">F6X38_21670</name>
</gene>
<dbReference type="Pfam" id="PF08240">
    <property type="entry name" value="ADH_N"/>
    <property type="match status" value="1"/>
</dbReference>
<evidence type="ECO:0000313" key="3">
    <source>
        <dbReference type="Proteomes" id="UP000432089"/>
    </source>
</evidence>
<dbReference type="PANTHER" id="PTHR43677:SF4">
    <property type="entry name" value="QUINONE OXIDOREDUCTASE-LIKE PROTEIN 2"/>
    <property type="match status" value="1"/>
</dbReference>
<dbReference type="GO" id="GO:0016491">
    <property type="term" value="F:oxidoreductase activity"/>
    <property type="evidence" value="ECO:0007669"/>
    <property type="project" value="InterPro"/>
</dbReference>
<feature type="domain" description="Enoyl reductase (ER)" evidence="1">
    <location>
        <begin position="10"/>
        <end position="356"/>
    </location>
</feature>
<dbReference type="RefSeq" id="WP_150973538.1">
    <property type="nucleotide sequence ID" value="NZ_VZDO01000024.1"/>
</dbReference>
<dbReference type="InterPro" id="IPR013154">
    <property type="entry name" value="ADH-like_N"/>
</dbReference>
<dbReference type="Gene3D" id="3.40.50.720">
    <property type="entry name" value="NAD(P)-binding Rossmann-like Domain"/>
    <property type="match status" value="1"/>
</dbReference>